<evidence type="ECO:0000259" key="1">
    <source>
        <dbReference type="PROSITE" id="PS51831"/>
    </source>
</evidence>
<accession>A0A084J7Y5</accession>
<feature type="domain" description="HD" evidence="1">
    <location>
        <begin position="27"/>
        <end position="128"/>
    </location>
</feature>
<dbReference type="Gene3D" id="1.10.3210.10">
    <property type="entry name" value="Hypothetical protein af1432"/>
    <property type="match status" value="1"/>
</dbReference>
<organism evidence="2 3">
    <name type="scientific">Clostridium sulfidigenes</name>
    <dbReference type="NCBI Taxonomy" id="318464"/>
    <lineage>
        <taxon>Bacteria</taxon>
        <taxon>Bacillati</taxon>
        <taxon>Bacillota</taxon>
        <taxon>Clostridia</taxon>
        <taxon>Eubacteriales</taxon>
        <taxon>Clostridiaceae</taxon>
        <taxon>Clostridium</taxon>
    </lineage>
</organism>
<dbReference type="AlphaFoldDB" id="A0A084J7Y5"/>
<dbReference type="GO" id="GO:0016787">
    <property type="term" value="F:hydrolase activity"/>
    <property type="evidence" value="ECO:0007669"/>
    <property type="project" value="UniProtKB-KW"/>
</dbReference>
<proteinExistence type="predicted"/>
<name>A0A084J7Y5_9CLOT</name>
<dbReference type="InterPro" id="IPR006674">
    <property type="entry name" value="HD_domain"/>
</dbReference>
<dbReference type="Proteomes" id="UP000028542">
    <property type="component" value="Unassembled WGS sequence"/>
</dbReference>
<dbReference type="SUPFAM" id="SSF109604">
    <property type="entry name" value="HD-domain/PDEase-like"/>
    <property type="match status" value="1"/>
</dbReference>
<dbReference type="EMBL" id="JPMD01000046">
    <property type="protein sequence ID" value="KEZ85069.1"/>
    <property type="molecule type" value="Genomic_DNA"/>
</dbReference>
<dbReference type="PROSITE" id="PS51831">
    <property type="entry name" value="HD"/>
    <property type="match status" value="1"/>
</dbReference>
<evidence type="ECO:0000313" key="2">
    <source>
        <dbReference type="EMBL" id="KEZ85069.1"/>
    </source>
</evidence>
<keyword evidence="2" id="KW-0378">Hydrolase</keyword>
<protein>
    <submittedName>
        <fullName evidence="2">Metal-dependent phosphohydrolase</fullName>
    </submittedName>
</protein>
<dbReference type="eggNOG" id="COG1418">
    <property type="taxonomic scope" value="Bacteria"/>
</dbReference>
<keyword evidence="3" id="KW-1185">Reference proteome</keyword>
<dbReference type="Pfam" id="PF01966">
    <property type="entry name" value="HD"/>
    <property type="match status" value="1"/>
</dbReference>
<comment type="caution">
    <text evidence="2">The sequence shown here is derived from an EMBL/GenBank/DDBJ whole genome shotgun (WGS) entry which is preliminary data.</text>
</comment>
<sequence>MNRIEVLRQYIDEILLNMTDVEERRCAYLHLYGVAQSCALIALKRGENAELATMAGMLHDIYSYAKMDTKDHAHKGSILARDILTSLNVTNEHETKMICDAIYSHSDKVLAHSNFDEVLKDADVLQHCLYNPLFEIKPHEKDRYEKLKSEFGIVDFKYWRMEQYD</sequence>
<gene>
    <name evidence="2" type="ORF">IO99_16765</name>
</gene>
<evidence type="ECO:0000313" key="3">
    <source>
        <dbReference type="Proteomes" id="UP000028542"/>
    </source>
</evidence>
<dbReference type="RefSeq" id="WP_051824248.1">
    <property type="nucleotide sequence ID" value="NZ_JPMD01000046.1"/>
</dbReference>
<dbReference type="STRING" id="318464.IO99_16765"/>
<reference evidence="2 3" key="1">
    <citation type="submission" date="2014-07" db="EMBL/GenBank/DDBJ databases">
        <title>Draft genome of Clostridium sulfidigenes 113A isolated from sediments associated with methane hydrate from Krishna Godavari basin.</title>
        <authorList>
            <person name="Honkalas V.S."/>
            <person name="Dabir A.P."/>
            <person name="Arora P."/>
            <person name="Dhakephalkar P.K."/>
        </authorList>
    </citation>
    <scope>NUCLEOTIDE SEQUENCE [LARGE SCALE GENOMIC DNA]</scope>
    <source>
        <strain evidence="2 3">113A</strain>
    </source>
</reference>